<feature type="signal peptide" evidence="2">
    <location>
        <begin position="1"/>
        <end position="21"/>
    </location>
</feature>
<name>A0A9X0CDS5_9CNID</name>
<dbReference type="OrthoDB" id="10466654at2759"/>
<organism evidence="3 4">
    <name type="scientific">Desmophyllum pertusum</name>
    <dbReference type="NCBI Taxonomy" id="174260"/>
    <lineage>
        <taxon>Eukaryota</taxon>
        <taxon>Metazoa</taxon>
        <taxon>Cnidaria</taxon>
        <taxon>Anthozoa</taxon>
        <taxon>Hexacorallia</taxon>
        <taxon>Scleractinia</taxon>
        <taxon>Caryophylliina</taxon>
        <taxon>Caryophylliidae</taxon>
        <taxon>Desmophyllum</taxon>
    </lineage>
</organism>
<keyword evidence="4" id="KW-1185">Reference proteome</keyword>
<dbReference type="AlphaFoldDB" id="A0A9X0CDS5"/>
<dbReference type="Proteomes" id="UP001163046">
    <property type="component" value="Unassembled WGS sequence"/>
</dbReference>
<feature type="chain" id="PRO_5040848211" evidence="2">
    <location>
        <begin position="22"/>
        <end position="191"/>
    </location>
</feature>
<sequence length="191" mass="22216">MKKTAAMFGILLLFLSSLSLAEGDRRRKKSGLIKRLDLVDENFEGIVPNNNVKRMIQQQRDQKFRRSICLSARELDCEKELRDQCRYSGCASSSKRIKMKKTAAMFGILLLFLSSLSLAEGYRRRKKYAGLIKRLDLVDENFEGFVPNNNVKRMIQQQRDQEFRRSICLSARELDCEKELRDQCRYSGCGK</sequence>
<evidence type="ECO:0000313" key="3">
    <source>
        <dbReference type="EMBL" id="KAJ7319496.1"/>
    </source>
</evidence>
<keyword evidence="1" id="KW-0812">Transmembrane</keyword>
<comment type="caution">
    <text evidence="3">The sequence shown here is derived from an EMBL/GenBank/DDBJ whole genome shotgun (WGS) entry which is preliminary data.</text>
</comment>
<reference evidence="3" key="1">
    <citation type="submission" date="2023-01" db="EMBL/GenBank/DDBJ databases">
        <title>Genome assembly of the deep-sea coral Lophelia pertusa.</title>
        <authorList>
            <person name="Herrera S."/>
            <person name="Cordes E."/>
        </authorList>
    </citation>
    <scope>NUCLEOTIDE SEQUENCE</scope>
    <source>
        <strain evidence="3">USNM1676648</strain>
        <tissue evidence="3">Polyp</tissue>
    </source>
</reference>
<evidence type="ECO:0000313" key="4">
    <source>
        <dbReference type="Proteomes" id="UP001163046"/>
    </source>
</evidence>
<feature type="transmembrane region" description="Helical" evidence="1">
    <location>
        <begin position="102"/>
        <end position="119"/>
    </location>
</feature>
<keyword evidence="1" id="KW-0472">Membrane</keyword>
<keyword evidence="2" id="KW-0732">Signal</keyword>
<gene>
    <name evidence="3" type="ORF">OS493_035983</name>
</gene>
<proteinExistence type="predicted"/>
<accession>A0A9X0CDS5</accession>
<evidence type="ECO:0000256" key="2">
    <source>
        <dbReference type="SAM" id="SignalP"/>
    </source>
</evidence>
<keyword evidence="1" id="KW-1133">Transmembrane helix</keyword>
<evidence type="ECO:0000256" key="1">
    <source>
        <dbReference type="SAM" id="Phobius"/>
    </source>
</evidence>
<protein>
    <submittedName>
        <fullName evidence="3">Uncharacterized protein</fullName>
    </submittedName>
</protein>
<dbReference type="EMBL" id="MU827834">
    <property type="protein sequence ID" value="KAJ7319496.1"/>
    <property type="molecule type" value="Genomic_DNA"/>
</dbReference>